<dbReference type="EMBL" id="BQNB010009246">
    <property type="protein sequence ID" value="GJS60808.1"/>
    <property type="molecule type" value="Genomic_DNA"/>
</dbReference>
<reference evidence="3" key="1">
    <citation type="journal article" date="2022" name="Int. J. Mol. Sci.">
        <title>Draft Genome of Tanacetum Coccineum: Genomic Comparison of Closely Related Tanacetum-Family Plants.</title>
        <authorList>
            <person name="Yamashiro T."/>
            <person name="Shiraishi A."/>
            <person name="Nakayama K."/>
            <person name="Satake H."/>
        </authorList>
    </citation>
    <scope>NUCLEOTIDE SEQUENCE</scope>
</reference>
<feature type="region of interest" description="Disordered" evidence="2">
    <location>
        <begin position="50"/>
        <end position="71"/>
    </location>
</feature>
<organism evidence="3 4">
    <name type="scientific">Tanacetum coccineum</name>
    <dbReference type="NCBI Taxonomy" id="301880"/>
    <lineage>
        <taxon>Eukaryota</taxon>
        <taxon>Viridiplantae</taxon>
        <taxon>Streptophyta</taxon>
        <taxon>Embryophyta</taxon>
        <taxon>Tracheophyta</taxon>
        <taxon>Spermatophyta</taxon>
        <taxon>Magnoliopsida</taxon>
        <taxon>eudicotyledons</taxon>
        <taxon>Gunneridae</taxon>
        <taxon>Pentapetalae</taxon>
        <taxon>asterids</taxon>
        <taxon>campanulids</taxon>
        <taxon>Asterales</taxon>
        <taxon>Asteraceae</taxon>
        <taxon>Asteroideae</taxon>
        <taxon>Anthemideae</taxon>
        <taxon>Anthemidinae</taxon>
        <taxon>Tanacetum</taxon>
    </lineage>
</organism>
<evidence type="ECO:0000256" key="2">
    <source>
        <dbReference type="SAM" id="MobiDB-lite"/>
    </source>
</evidence>
<name>A0ABQ4X6F2_9ASTR</name>
<proteinExistence type="predicted"/>
<keyword evidence="1" id="KW-0175">Coiled coil</keyword>
<evidence type="ECO:0000313" key="3">
    <source>
        <dbReference type="EMBL" id="GJS60808.1"/>
    </source>
</evidence>
<feature type="region of interest" description="Disordered" evidence="2">
    <location>
        <begin position="84"/>
        <end position="108"/>
    </location>
</feature>
<accession>A0ABQ4X6F2</accession>
<comment type="caution">
    <text evidence="3">The sequence shown here is derived from an EMBL/GenBank/DDBJ whole genome shotgun (WGS) entry which is preliminary data.</text>
</comment>
<dbReference type="Pfam" id="PF02992">
    <property type="entry name" value="Transposase_21"/>
    <property type="match status" value="1"/>
</dbReference>
<keyword evidence="3" id="KW-0808">Transferase</keyword>
<dbReference type="GO" id="GO:0003964">
    <property type="term" value="F:RNA-directed DNA polymerase activity"/>
    <property type="evidence" value="ECO:0007669"/>
    <property type="project" value="UniProtKB-KW"/>
</dbReference>
<dbReference type="InterPro" id="IPR004242">
    <property type="entry name" value="Transposase_21"/>
</dbReference>
<gene>
    <name evidence="3" type="ORF">Tco_0655592</name>
</gene>
<protein>
    <submittedName>
        <fullName evidence="3">Reverse transcriptase domain-containing protein</fullName>
    </submittedName>
</protein>
<evidence type="ECO:0000313" key="4">
    <source>
        <dbReference type="Proteomes" id="UP001151760"/>
    </source>
</evidence>
<dbReference type="Proteomes" id="UP001151760">
    <property type="component" value="Unassembled WGS sequence"/>
</dbReference>
<reference evidence="3" key="2">
    <citation type="submission" date="2022-01" db="EMBL/GenBank/DDBJ databases">
        <authorList>
            <person name="Yamashiro T."/>
            <person name="Shiraishi A."/>
            <person name="Satake H."/>
            <person name="Nakayama K."/>
        </authorList>
    </citation>
    <scope>NUCLEOTIDE SEQUENCE</scope>
</reference>
<sequence>MCMKETSLMLTMLIPGPKSPAKDIDVYLQPLIKELQELWKGVWTKDAATEVDASPVNDDNANANEGNAEDDVYAHVLDDDDDVVVSDDDEVNPSTNVEEVLSSDDSDDDNDLKIWPCVIPRSQVGIAGGIPPRRPNRSRTGPVHKVPTCYRRRENASLRRAFRQKGQLLFDDRLDYGDLEQCNDQAHVPEAFSNPVSREELDRILRQKDQEAELLRKQTAEAQQRAYLAALKADAHTKKLRRMYGSRRVMSSPNHPTSDIEDAFSSNFLDYIPASPDYFPASPENTYSSSSNNSFGVVPIASPTLLLFHNDPYVKVMQAFYAEKLPIPPPTIMPPSPMLSPTFNPQEFFLPDELLPLKKRGHDRSSSFTFALPQTFEMGESSHKTGVECYEE</sequence>
<evidence type="ECO:0000256" key="1">
    <source>
        <dbReference type="SAM" id="Coils"/>
    </source>
</evidence>
<keyword evidence="3" id="KW-0548">Nucleotidyltransferase</keyword>
<keyword evidence="4" id="KW-1185">Reference proteome</keyword>
<feature type="compositionally biased region" description="Low complexity" evidence="2">
    <location>
        <begin position="57"/>
        <end position="66"/>
    </location>
</feature>
<feature type="coiled-coil region" evidence="1">
    <location>
        <begin position="198"/>
        <end position="225"/>
    </location>
</feature>
<keyword evidence="3" id="KW-0695">RNA-directed DNA polymerase</keyword>